<feature type="region of interest" description="Disordered" evidence="1">
    <location>
        <begin position="132"/>
        <end position="155"/>
    </location>
</feature>
<accession>A0A371GYS9</accession>
<evidence type="ECO:0000256" key="1">
    <source>
        <dbReference type="SAM" id="MobiDB-lite"/>
    </source>
</evidence>
<evidence type="ECO:0000313" key="3">
    <source>
        <dbReference type="Proteomes" id="UP000257109"/>
    </source>
</evidence>
<reference evidence="2" key="1">
    <citation type="submission" date="2018-05" db="EMBL/GenBank/DDBJ databases">
        <title>Draft genome of Mucuna pruriens seed.</title>
        <authorList>
            <person name="Nnadi N.E."/>
            <person name="Vos R."/>
            <person name="Hasami M.H."/>
            <person name="Devisetty U.K."/>
            <person name="Aguiy J.C."/>
        </authorList>
    </citation>
    <scope>NUCLEOTIDE SEQUENCE [LARGE SCALE GENOMIC DNA]</scope>
    <source>
        <strain evidence="2">JCA_2017</strain>
    </source>
</reference>
<dbReference type="EMBL" id="QJKJ01004059">
    <property type="protein sequence ID" value="RDX95707.1"/>
    <property type="molecule type" value="Genomic_DNA"/>
</dbReference>
<comment type="caution">
    <text evidence="2">The sequence shown here is derived from an EMBL/GenBank/DDBJ whole genome shotgun (WGS) entry which is preliminary data.</text>
</comment>
<protein>
    <submittedName>
        <fullName evidence="2">Uncharacterized protein</fullName>
    </submittedName>
</protein>
<organism evidence="2 3">
    <name type="scientific">Mucuna pruriens</name>
    <name type="common">Velvet bean</name>
    <name type="synonym">Dolichos pruriens</name>
    <dbReference type="NCBI Taxonomy" id="157652"/>
    <lineage>
        <taxon>Eukaryota</taxon>
        <taxon>Viridiplantae</taxon>
        <taxon>Streptophyta</taxon>
        <taxon>Embryophyta</taxon>
        <taxon>Tracheophyta</taxon>
        <taxon>Spermatophyta</taxon>
        <taxon>Magnoliopsida</taxon>
        <taxon>eudicotyledons</taxon>
        <taxon>Gunneridae</taxon>
        <taxon>Pentapetalae</taxon>
        <taxon>rosids</taxon>
        <taxon>fabids</taxon>
        <taxon>Fabales</taxon>
        <taxon>Fabaceae</taxon>
        <taxon>Papilionoideae</taxon>
        <taxon>50 kb inversion clade</taxon>
        <taxon>NPAAA clade</taxon>
        <taxon>indigoferoid/millettioid clade</taxon>
        <taxon>Phaseoleae</taxon>
        <taxon>Mucuna</taxon>
    </lineage>
</organism>
<gene>
    <name evidence="2" type="ORF">CR513_21733</name>
</gene>
<keyword evidence="3" id="KW-1185">Reference proteome</keyword>
<feature type="non-terminal residue" evidence="2">
    <location>
        <position position="1"/>
    </location>
</feature>
<name>A0A371GYS9_MUCPR</name>
<proteinExistence type="predicted"/>
<dbReference type="Proteomes" id="UP000257109">
    <property type="component" value="Unassembled WGS sequence"/>
</dbReference>
<sequence length="173" mass="20453">MTIDNMNYHQPIVDQPLPISYAKQLLDIFKTKVFECIHIVLDLNGVVYVLTTSTLNSNAFDKQTKVLHWELLCWEMVDDKDIKLPIEKLPQSWIDYKQPLKHQHKQECVVAKAKALTTKEILVEDKPTRKRYDKKYDHKNKTKNKSSYPHASNTTFKKRRNYNFYGKSSYYAP</sequence>
<feature type="compositionally biased region" description="Basic residues" evidence="1">
    <location>
        <begin position="132"/>
        <end position="144"/>
    </location>
</feature>
<evidence type="ECO:0000313" key="2">
    <source>
        <dbReference type="EMBL" id="RDX95707.1"/>
    </source>
</evidence>
<dbReference type="AlphaFoldDB" id="A0A371GYS9"/>
<feature type="compositionally biased region" description="Polar residues" evidence="1">
    <location>
        <begin position="146"/>
        <end position="155"/>
    </location>
</feature>